<evidence type="ECO:0000313" key="2">
    <source>
        <dbReference type="Proteomes" id="UP000293568"/>
    </source>
</evidence>
<protein>
    <submittedName>
        <fullName evidence="1">TetR/AcrR family transcriptional regulator</fullName>
    </submittedName>
</protein>
<proteinExistence type="predicted"/>
<dbReference type="RefSeq" id="WP_129443697.1">
    <property type="nucleotide sequence ID" value="NZ_CP035492.1"/>
</dbReference>
<accession>A0A4P6EZ75</accession>
<dbReference type="Gene3D" id="1.10.357.10">
    <property type="entry name" value="Tetracycline Repressor, domain 2"/>
    <property type="match status" value="1"/>
</dbReference>
<gene>
    <name evidence="1" type="ORF">ET464_19170</name>
</gene>
<dbReference type="AlphaFoldDB" id="A0A4P6EZ75"/>
<dbReference type="InterPro" id="IPR009057">
    <property type="entry name" value="Homeodomain-like_sf"/>
</dbReference>
<name>A0A4P6EZ75_9BACL</name>
<organism evidence="1 2">
    <name type="scientific">Paenibacillus protaetiae</name>
    <dbReference type="NCBI Taxonomy" id="2509456"/>
    <lineage>
        <taxon>Bacteria</taxon>
        <taxon>Bacillati</taxon>
        <taxon>Bacillota</taxon>
        <taxon>Bacilli</taxon>
        <taxon>Bacillales</taxon>
        <taxon>Paenibacillaceae</taxon>
        <taxon>Paenibacillus</taxon>
    </lineage>
</organism>
<reference evidence="1 2" key="1">
    <citation type="submission" date="2019-01" db="EMBL/GenBank/DDBJ databases">
        <title>Genome sequencing of strain FW100M-2.</title>
        <authorList>
            <person name="Heo J."/>
            <person name="Kim S.-J."/>
            <person name="Kim J.-S."/>
            <person name="Hong S.-B."/>
            <person name="Kwon S.-W."/>
        </authorList>
    </citation>
    <scope>NUCLEOTIDE SEQUENCE [LARGE SCALE GENOMIC DNA]</scope>
    <source>
        <strain evidence="1 2">FW100M-2</strain>
    </source>
</reference>
<dbReference type="OrthoDB" id="9810250at2"/>
<keyword evidence="2" id="KW-1185">Reference proteome</keyword>
<evidence type="ECO:0000313" key="1">
    <source>
        <dbReference type="EMBL" id="QAY68176.1"/>
    </source>
</evidence>
<sequence>MSEKKGFEATRIHDITELANVNRGTFYFTLQINICY</sequence>
<dbReference type="EMBL" id="CP035492">
    <property type="protein sequence ID" value="QAY68176.1"/>
    <property type="molecule type" value="Genomic_DNA"/>
</dbReference>
<dbReference type="KEGG" id="pprt:ET464_19170"/>
<dbReference type="Proteomes" id="UP000293568">
    <property type="component" value="Chromosome"/>
</dbReference>
<dbReference type="SUPFAM" id="SSF46689">
    <property type="entry name" value="Homeodomain-like"/>
    <property type="match status" value="1"/>
</dbReference>